<gene>
    <name evidence="1" type="ORF">V6N11_004661</name>
</gene>
<evidence type="ECO:0000313" key="1">
    <source>
        <dbReference type="EMBL" id="KAK9024502.1"/>
    </source>
</evidence>
<keyword evidence="2" id="KW-1185">Reference proteome</keyword>
<dbReference type="Proteomes" id="UP001396334">
    <property type="component" value="Unassembled WGS sequence"/>
</dbReference>
<proteinExistence type="predicted"/>
<protein>
    <submittedName>
        <fullName evidence="1">Uncharacterized protein</fullName>
    </submittedName>
</protein>
<dbReference type="EMBL" id="JBBPBN010000015">
    <property type="protein sequence ID" value="KAK9024502.1"/>
    <property type="molecule type" value="Genomic_DNA"/>
</dbReference>
<name>A0ABR2SHS9_9ROSI</name>
<sequence length="82" mass="9746">MGMAWICNQAEIMNQQPKVLLHEYVPNTLVVTSYRTWQWKPGIHGTCFKSLNPIQEYRKDAHTTVFGEQRGKLLTKEQRKWR</sequence>
<organism evidence="1 2">
    <name type="scientific">Hibiscus sabdariffa</name>
    <name type="common">roselle</name>
    <dbReference type="NCBI Taxonomy" id="183260"/>
    <lineage>
        <taxon>Eukaryota</taxon>
        <taxon>Viridiplantae</taxon>
        <taxon>Streptophyta</taxon>
        <taxon>Embryophyta</taxon>
        <taxon>Tracheophyta</taxon>
        <taxon>Spermatophyta</taxon>
        <taxon>Magnoliopsida</taxon>
        <taxon>eudicotyledons</taxon>
        <taxon>Gunneridae</taxon>
        <taxon>Pentapetalae</taxon>
        <taxon>rosids</taxon>
        <taxon>malvids</taxon>
        <taxon>Malvales</taxon>
        <taxon>Malvaceae</taxon>
        <taxon>Malvoideae</taxon>
        <taxon>Hibiscus</taxon>
    </lineage>
</organism>
<accession>A0ABR2SHS9</accession>
<reference evidence="1 2" key="1">
    <citation type="journal article" date="2024" name="G3 (Bethesda)">
        <title>Genome assembly of Hibiscus sabdariffa L. provides insights into metabolisms of medicinal natural products.</title>
        <authorList>
            <person name="Kim T."/>
        </authorList>
    </citation>
    <scope>NUCLEOTIDE SEQUENCE [LARGE SCALE GENOMIC DNA]</scope>
    <source>
        <strain evidence="1">TK-2024</strain>
        <tissue evidence="1">Old leaves</tissue>
    </source>
</reference>
<evidence type="ECO:0000313" key="2">
    <source>
        <dbReference type="Proteomes" id="UP001396334"/>
    </source>
</evidence>
<comment type="caution">
    <text evidence="1">The sequence shown here is derived from an EMBL/GenBank/DDBJ whole genome shotgun (WGS) entry which is preliminary data.</text>
</comment>